<evidence type="ECO:0000313" key="1">
    <source>
        <dbReference type="EMBL" id="SEE42532.1"/>
    </source>
</evidence>
<dbReference type="STRING" id="390640.SAMN04488034_101499"/>
<dbReference type="EMBL" id="FNUG01000001">
    <property type="protein sequence ID" value="SEE42532.1"/>
    <property type="molecule type" value="Genomic_DNA"/>
</dbReference>
<name>A0A1H5IQQ9_9FLAO</name>
<dbReference type="OrthoDB" id="1436115at2"/>
<dbReference type="Proteomes" id="UP000199448">
    <property type="component" value="Unassembled WGS sequence"/>
</dbReference>
<protein>
    <recommendedName>
        <fullName evidence="3">Lipocalin-like domain-containing protein</fullName>
    </recommendedName>
</protein>
<evidence type="ECO:0008006" key="3">
    <source>
        <dbReference type="Google" id="ProtNLM"/>
    </source>
</evidence>
<accession>A0A1H5IQQ9</accession>
<organism evidence="1 2">
    <name type="scientific">Salinimicrobium catena</name>
    <dbReference type="NCBI Taxonomy" id="390640"/>
    <lineage>
        <taxon>Bacteria</taxon>
        <taxon>Pseudomonadati</taxon>
        <taxon>Bacteroidota</taxon>
        <taxon>Flavobacteriia</taxon>
        <taxon>Flavobacteriales</taxon>
        <taxon>Flavobacteriaceae</taxon>
        <taxon>Salinimicrobium</taxon>
    </lineage>
</organism>
<dbReference type="AlphaFoldDB" id="A0A1H5IQQ9"/>
<dbReference type="RefSeq" id="WP_143019263.1">
    <property type="nucleotide sequence ID" value="NZ_FNGG01000001.1"/>
</dbReference>
<keyword evidence="2" id="KW-1185">Reference proteome</keyword>
<proteinExistence type="predicted"/>
<sequence>MRKLFFLPLIFVLNLFWLGCDKDEELIQTSFMNVQWIESFEEKTSEEIEVYRTGNVDDFPPSWYRQIFYFDVNNEVEYSVLAANDAHYMTSGTWEYDEEMKIINIYNSDSEKVFEFKIVEQTDQVLKLIANP</sequence>
<evidence type="ECO:0000313" key="2">
    <source>
        <dbReference type="Proteomes" id="UP000199448"/>
    </source>
</evidence>
<gene>
    <name evidence="1" type="ORF">SAMN04488034_101499</name>
</gene>
<dbReference type="PROSITE" id="PS51257">
    <property type="entry name" value="PROKAR_LIPOPROTEIN"/>
    <property type="match status" value="1"/>
</dbReference>
<reference evidence="1 2" key="1">
    <citation type="submission" date="2016-10" db="EMBL/GenBank/DDBJ databases">
        <authorList>
            <person name="de Groot N.N."/>
        </authorList>
    </citation>
    <scope>NUCLEOTIDE SEQUENCE [LARGE SCALE GENOMIC DNA]</scope>
    <source>
        <strain evidence="1 2">DSM 23553</strain>
    </source>
</reference>